<keyword evidence="3" id="KW-1185">Reference proteome</keyword>
<dbReference type="Pfam" id="PF02698">
    <property type="entry name" value="DUF218"/>
    <property type="match status" value="1"/>
</dbReference>
<comment type="caution">
    <text evidence="2">The sequence shown here is derived from an EMBL/GenBank/DDBJ whole genome shotgun (WGS) entry which is preliminary data.</text>
</comment>
<reference evidence="2" key="1">
    <citation type="submission" date="2021-03" db="EMBL/GenBank/DDBJ databases">
        <authorList>
            <person name="Sun Q."/>
        </authorList>
    </citation>
    <scope>NUCLEOTIDE SEQUENCE</scope>
    <source>
        <strain evidence="2">CCM 8862</strain>
    </source>
</reference>
<gene>
    <name evidence="2" type="ORF">JZY06_06405</name>
</gene>
<dbReference type="Proteomes" id="UP000664332">
    <property type="component" value="Unassembled WGS sequence"/>
</dbReference>
<dbReference type="AlphaFoldDB" id="A0A939E2E7"/>
<evidence type="ECO:0000259" key="1">
    <source>
        <dbReference type="Pfam" id="PF02698"/>
    </source>
</evidence>
<name>A0A939E2E7_9CORY</name>
<evidence type="ECO:0000313" key="2">
    <source>
        <dbReference type="EMBL" id="MBN9644247.1"/>
    </source>
</evidence>
<organism evidence="2 3">
    <name type="scientific">Corynebacterium mendelii</name>
    <dbReference type="NCBI Taxonomy" id="2765362"/>
    <lineage>
        <taxon>Bacteria</taxon>
        <taxon>Bacillati</taxon>
        <taxon>Actinomycetota</taxon>
        <taxon>Actinomycetes</taxon>
        <taxon>Mycobacteriales</taxon>
        <taxon>Corynebacteriaceae</taxon>
        <taxon>Corynebacterium</taxon>
    </lineage>
</organism>
<dbReference type="RefSeq" id="WP_207278691.1">
    <property type="nucleotide sequence ID" value="NZ_JAFLEQ010000008.1"/>
</dbReference>
<feature type="domain" description="DUF218" evidence="1">
    <location>
        <begin position="67"/>
        <end position="222"/>
    </location>
</feature>
<accession>A0A939E2E7</accession>
<protein>
    <submittedName>
        <fullName evidence="2">YdcF family protein</fullName>
    </submittedName>
</protein>
<dbReference type="InterPro" id="IPR003848">
    <property type="entry name" value="DUF218"/>
</dbReference>
<dbReference type="EMBL" id="JAFLEQ010000008">
    <property type="protein sequence ID" value="MBN9644247.1"/>
    <property type="molecule type" value="Genomic_DNA"/>
</dbReference>
<dbReference type="CDD" id="cd06259">
    <property type="entry name" value="YdcF-like"/>
    <property type="match status" value="1"/>
</dbReference>
<sequence>MDIVHRASRPVVAFIGIGLLWLAADAVRVLSAAVSRTPSGPDSAACIRRLCGKQADTGKATAAATVVAVPGTACYGMVPSAQFAARLAQAAAVQQALGYANTPGTPGDNSHLPVIAVLGGGLDGDISTEAEVGCTWLAGHGVAPQTTLPVPVGHSTAESFQALLDRSGNRNLIVVTDPNHVLRAGILARMTGFSAVATIGAAGCPTSFPAVAWWWTLAHETAGLVVTDITRLVPGKPGRRLAACVQWTLRTVSCLLRPSRRARISALRG</sequence>
<proteinExistence type="predicted"/>
<evidence type="ECO:0000313" key="3">
    <source>
        <dbReference type="Proteomes" id="UP000664332"/>
    </source>
</evidence>